<gene>
    <name evidence="3" type="ORF">DFE_1790</name>
</gene>
<evidence type="ECO:0008006" key="5">
    <source>
        <dbReference type="Google" id="ProtNLM"/>
    </source>
</evidence>
<keyword evidence="4" id="KW-1185">Reference proteome</keyword>
<dbReference type="Proteomes" id="UP000269883">
    <property type="component" value="Chromosome"/>
</dbReference>
<feature type="region of interest" description="Disordered" evidence="1">
    <location>
        <begin position="1"/>
        <end position="47"/>
    </location>
</feature>
<name>A0A2Z6AZD7_9BACT</name>
<sequence>MSPSISSSSTEKLLKAIKGKNDGAIPGKQTGSKSFSQSGFRLGQKRRSGNSAAIGVDIAPDSLRLVRIERTDQGPRLSGFWSVPFETGVTPDSPGFAAFLTNQIKKFRGSDKQAQIWSLVSTAQAEMWHVRVPKVPKSKLSEAVYWTAMKEKSFDANSMVMDYEIQGEVMDKGVPKIQALVYVVPKEVLDKAKTLFAAASIKLAGVTISPIALQSLFRSELISGCDEVCAAIYIGRNWSRIDLFSEGDLVLSRGVNTGTSSLVSELADAYNRRLTTPPEPEAAAPAEIEAPSPIELEIEIDETPATAEAPEPVFELEYQFEIDAADTTSPAPTESEAAPSAEPEPAPAATPKQPSAPIDEEQAHALLLGILLNREIPAGTPGADLSAEALIDLAGPAMSRLVRQIERTFGHHMNSLNGAPVQKIFFSGDLCTNRHFLDVLSAQLGIECVLLDPLGTLGTKPGAPSVPDESSSRLEFNLVCGLALCDSDATPNLLHTYKDKDKDRQIIHQGNLVYGVFLALVLVLAATWLWQQNTQKDLQTELDNYQTVLASFSPQVDEPLLLTMATRVGKQQKRLKDLSTKYEGLAAITELGNLTPEGVRLISMGLELGAPPMSKPDPDEKKKSKPTIESPKIMVLDGVVQGAPEMFDAKLATYLARLQHSPLFSSPVVHKREVERLGARGDVLRFILHINMS</sequence>
<dbReference type="RefSeq" id="WP_126378676.1">
    <property type="nucleotide sequence ID" value="NZ_AP017378.1"/>
</dbReference>
<accession>A0A2Z6AZD7</accession>
<protein>
    <recommendedName>
        <fullName evidence="5">Fimbrial assembly family protein</fullName>
    </recommendedName>
</protein>
<dbReference type="AlphaFoldDB" id="A0A2Z6AZD7"/>
<evidence type="ECO:0000256" key="2">
    <source>
        <dbReference type="SAM" id="Phobius"/>
    </source>
</evidence>
<feature type="region of interest" description="Disordered" evidence="1">
    <location>
        <begin position="326"/>
        <end position="356"/>
    </location>
</feature>
<feature type="region of interest" description="Disordered" evidence="1">
    <location>
        <begin position="609"/>
        <end position="628"/>
    </location>
</feature>
<feature type="transmembrane region" description="Helical" evidence="2">
    <location>
        <begin position="512"/>
        <end position="530"/>
    </location>
</feature>
<feature type="compositionally biased region" description="Polar residues" evidence="1">
    <location>
        <begin position="29"/>
        <end position="39"/>
    </location>
</feature>
<proteinExistence type="predicted"/>
<feature type="compositionally biased region" description="Low complexity" evidence="1">
    <location>
        <begin position="327"/>
        <end position="341"/>
    </location>
</feature>
<organism evidence="3 4">
    <name type="scientific">Desulfovibrio ferrophilus</name>
    <dbReference type="NCBI Taxonomy" id="241368"/>
    <lineage>
        <taxon>Bacteria</taxon>
        <taxon>Pseudomonadati</taxon>
        <taxon>Thermodesulfobacteriota</taxon>
        <taxon>Desulfovibrionia</taxon>
        <taxon>Desulfovibrionales</taxon>
        <taxon>Desulfovibrionaceae</taxon>
        <taxon>Desulfovibrio</taxon>
    </lineage>
</organism>
<dbReference type="InterPro" id="IPR050696">
    <property type="entry name" value="FtsA/MreB"/>
</dbReference>
<keyword evidence="2" id="KW-0472">Membrane</keyword>
<dbReference type="PANTHER" id="PTHR32432:SF3">
    <property type="entry name" value="ETHANOLAMINE UTILIZATION PROTEIN EUTJ"/>
    <property type="match status" value="1"/>
</dbReference>
<dbReference type="Gene3D" id="3.30.420.40">
    <property type="match status" value="1"/>
</dbReference>
<dbReference type="PANTHER" id="PTHR32432">
    <property type="entry name" value="CELL DIVISION PROTEIN FTSA-RELATED"/>
    <property type="match status" value="1"/>
</dbReference>
<dbReference type="EMBL" id="AP017378">
    <property type="protein sequence ID" value="BBD08516.1"/>
    <property type="molecule type" value="Genomic_DNA"/>
</dbReference>
<evidence type="ECO:0000256" key="1">
    <source>
        <dbReference type="SAM" id="MobiDB-lite"/>
    </source>
</evidence>
<dbReference type="KEGG" id="dfl:DFE_1790"/>
<feature type="compositionally biased region" description="Polar residues" evidence="1">
    <location>
        <begin position="1"/>
        <end position="11"/>
    </location>
</feature>
<evidence type="ECO:0000313" key="3">
    <source>
        <dbReference type="EMBL" id="BBD08516.1"/>
    </source>
</evidence>
<keyword evidence="2" id="KW-0812">Transmembrane</keyword>
<evidence type="ECO:0000313" key="4">
    <source>
        <dbReference type="Proteomes" id="UP000269883"/>
    </source>
</evidence>
<dbReference type="OrthoDB" id="5414910at2"/>
<keyword evidence="2" id="KW-1133">Transmembrane helix</keyword>
<reference evidence="3 4" key="1">
    <citation type="journal article" date="2018" name="Sci. Adv.">
        <title>Multi-heme cytochromes provide a pathway for survival in energy-limited environments.</title>
        <authorList>
            <person name="Deng X."/>
            <person name="Dohmae N."/>
            <person name="Nealson K.H."/>
            <person name="Hashimoto K."/>
            <person name="Okamoto A."/>
        </authorList>
    </citation>
    <scope>NUCLEOTIDE SEQUENCE [LARGE SCALE GENOMIC DNA]</scope>
    <source>
        <strain evidence="3 4">IS5</strain>
    </source>
</reference>